<evidence type="ECO:0000313" key="2">
    <source>
        <dbReference type="EMBL" id="ERK01450.1"/>
    </source>
</evidence>
<dbReference type="EMBL" id="AVQI01000056">
    <property type="protein sequence ID" value="ERK01450.1"/>
    <property type="molecule type" value="Genomic_DNA"/>
</dbReference>
<dbReference type="Proteomes" id="UP000016412">
    <property type="component" value="Unassembled WGS sequence"/>
</dbReference>
<evidence type="ECO:0000313" key="4">
    <source>
        <dbReference type="Proteomes" id="UP000016646"/>
    </source>
</evidence>
<comment type="caution">
    <text evidence="1">The sequence shown here is derived from an EMBL/GenBank/DDBJ whole genome shotgun (WGS) entry which is preliminary data.</text>
</comment>
<evidence type="ECO:0000313" key="1">
    <source>
        <dbReference type="EMBL" id="ERF59714.1"/>
    </source>
</evidence>
<dbReference type="PATRIC" id="fig|1125725.3.peg.2316"/>
<accession>U2MIG8</accession>
<dbReference type="EMBL" id="AUZJ01000061">
    <property type="protein sequence ID" value="ERF59714.1"/>
    <property type="molecule type" value="Genomic_DNA"/>
</dbReference>
<dbReference type="STRING" id="1125725.HMPREF1325_0717"/>
<name>U2MIG8_TRESO</name>
<gene>
    <name evidence="2" type="ORF">HMPREF0860_1465</name>
    <name evidence="1" type="ORF">HMPREF1325_0717</name>
</gene>
<keyword evidence="4" id="KW-1185">Reference proteome</keyword>
<dbReference type="eggNOG" id="ENOG5033BU4">
    <property type="taxonomic scope" value="Bacteria"/>
</dbReference>
<protein>
    <submittedName>
        <fullName evidence="1">Uncharacterized protein</fullName>
    </submittedName>
</protein>
<evidence type="ECO:0000313" key="3">
    <source>
        <dbReference type="Proteomes" id="UP000016412"/>
    </source>
</evidence>
<sequence>MDLFVNGAKIDVTLEGEKTIGDVLRSFEATCEENDAAVIGIYIDGQKVDASSFDEYAKLPLAPSMKIEFEVVTKQSIADSFKKLSDLFSSLAERMERVPVDLQNGKGKEATKSIAELADDIEVFCRTASLASLFPDTYSAIVIDGKQVSEFFADLTPVLSDFEEALKANDTVLVGDLAEYEICPRLKLASKALEVFHAL</sequence>
<dbReference type="RefSeq" id="WP_021331321.1">
    <property type="nucleotide sequence ID" value="NZ_AUZJ01000061.1"/>
</dbReference>
<reference evidence="3 4" key="1">
    <citation type="submission" date="2013-08" db="EMBL/GenBank/DDBJ databases">
        <authorList>
            <person name="Durkin A.S."/>
            <person name="Haft D.R."/>
            <person name="McCorrison J."/>
            <person name="Torralba M."/>
            <person name="Gillis M."/>
            <person name="Haft D.H."/>
            <person name="Methe B."/>
            <person name="Sutton G."/>
            <person name="Nelson K.E."/>
        </authorList>
    </citation>
    <scope>NUCLEOTIDE SEQUENCE [LARGE SCALE GENOMIC DNA]</scope>
    <source>
        <strain evidence="2 4">ATCC 35536</strain>
        <strain evidence="1 3">VPI DR56BR1116</strain>
    </source>
</reference>
<proteinExistence type="predicted"/>
<organism evidence="1 3">
    <name type="scientific">Treponema socranskii subsp. socranskii VPI DR56BR1116 = ATCC 35536</name>
    <dbReference type="NCBI Taxonomy" id="1125725"/>
    <lineage>
        <taxon>Bacteria</taxon>
        <taxon>Pseudomonadati</taxon>
        <taxon>Spirochaetota</taxon>
        <taxon>Spirochaetia</taxon>
        <taxon>Spirochaetales</taxon>
        <taxon>Treponemataceae</taxon>
        <taxon>Treponema</taxon>
    </lineage>
</organism>
<dbReference type="AlphaFoldDB" id="U2MIG8"/>
<dbReference type="Proteomes" id="UP000016646">
    <property type="component" value="Unassembled WGS sequence"/>
</dbReference>
<dbReference type="OrthoDB" id="367580at2"/>